<proteinExistence type="predicted"/>
<keyword evidence="3" id="KW-1185">Reference proteome</keyword>
<dbReference type="AlphaFoldDB" id="A0A1A9BEX9"/>
<reference evidence="3" key="1">
    <citation type="submission" date="2016-06" db="EMBL/GenBank/DDBJ databases">
        <authorList>
            <person name="Varghese N."/>
            <person name="Submissions Spin"/>
        </authorList>
    </citation>
    <scope>NUCLEOTIDE SEQUENCE [LARGE SCALE GENOMIC DNA]</scope>
    <source>
        <strain evidence="3">DSM 45794</strain>
    </source>
</reference>
<accession>A0A1A9BEX9</accession>
<sequence>MIAGSALGARVKGEVRRGVNGGGGMWSGPPGAGHRAGRSGCRWGQQRAGERVKSSTVGVAELIFVWRVWGFQPSLATISVSGLLRRSIQ</sequence>
<dbReference type="Proteomes" id="UP000199558">
    <property type="component" value="Unassembled WGS sequence"/>
</dbReference>
<evidence type="ECO:0000256" key="1">
    <source>
        <dbReference type="SAM" id="MobiDB-lite"/>
    </source>
</evidence>
<organism evidence="2 3">
    <name type="scientific">Micromonospora sediminicola</name>
    <dbReference type="NCBI Taxonomy" id="946078"/>
    <lineage>
        <taxon>Bacteria</taxon>
        <taxon>Bacillati</taxon>
        <taxon>Actinomycetota</taxon>
        <taxon>Actinomycetes</taxon>
        <taxon>Micromonosporales</taxon>
        <taxon>Micromonosporaceae</taxon>
        <taxon>Micromonospora</taxon>
    </lineage>
</organism>
<name>A0A1A9BEX9_9ACTN</name>
<evidence type="ECO:0000313" key="3">
    <source>
        <dbReference type="Proteomes" id="UP000199558"/>
    </source>
</evidence>
<evidence type="ECO:0000313" key="2">
    <source>
        <dbReference type="EMBL" id="SBT67733.1"/>
    </source>
</evidence>
<protein>
    <submittedName>
        <fullName evidence="2">Uncharacterized protein</fullName>
    </submittedName>
</protein>
<feature type="region of interest" description="Disordered" evidence="1">
    <location>
        <begin position="18"/>
        <end position="47"/>
    </location>
</feature>
<gene>
    <name evidence="2" type="ORF">GA0070622_4796</name>
</gene>
<dbReference type="EMBL" id="FLRH01000004">
    <property type="protein sequence ID" value="SBT67733.1"/>
    <property type="molecule type" value="Genomic_DNA"/>
</dbReference>